<protein>
    <submittedName>
        <fullName evidence="2">Uncharacterized protein</fullName>
    </submittedName>
</protein>
<keyword evidence="3" id="KW-1185">Reference proteome</keyword>
<organism evidence="2 3">
    <name type="scientific">Pleurodeles waltl</name>
    <name type="common">Iberian ribbed newt</name>
    <dbReference type="NCBI Taxonomy" id="8319"/>
    <lineage>
        <taxon>Eukaryota</taxon>
        <taxon>Metazoa</taxon>
        <taxon>Chordata</taxon>
        <taxon>Craniata</taxon>
        <taxon>Vertebrata</taxon>
        <taxon>Euteleostomi</taxon>
        <taxon>Amphibia</taxon>
        <taxon>Batrachia</taxon>
        <taxon>Caudata</taxon>
        <taxon>Salamandroidea</taxon>
        <taxon>Salamandridae</taxon>
        <taxon>Pleurodelinae</taxon>
        <taxon>Pleurodeles</taxon>
    </lineage>
</organism>
<feature type="region of interest" description="Disordered" evidence="1">
    <location>
        <begin position="1"/>
        <end position="112"/>
    </location>
</feature>
<dbReference type="EMBL" id="JANPWB010000005">
    <property type="protein sequence ID" value="KAJ1188309.1"/>
    <property type="molecule type" value="Genomic_DNA"/>
</dbReference>
<dbReference type="Proteomes" id="UP001066276">
    <property type="component" value="Chromosome 3_1"/>
</dbReference>
<comment type="caution">
    <text evidence="2">The sequence shown here is derived from an EMBL/GenBank/DDBJ whole genome shotgun (WGS) entry which is preliminary data.</text>
</comment>
<evidence type="ECO:0000313" key="2">
    <source>
        <dbReference type="EMBL" id="KAJ1188309.1"/>
    </source>
</evidence>
<dbReference type="AlphaFoldDB" id="A0AAV7UIH8"/>
<accession>A0AAV7UIH8</accession>
<feature type="compositionally biased region" description="Basic and acidic residues" evidence="1">
    <location>
        <begin position="32"/>
        <end position="48"/>
    </location>
</feature>
<reference evidence="2" key="1">
    <citation type="journal article" date="2022" name="bioRxiv">
        <title>Sequencing and chromosome-scale assembly of the giantPleurodeles waltlgenome.</title>
        <authorList>
            <person name="Brown T."/>
            <person name="Elewa A."/>
            <person name="Iarovenko S."/>
            <person name="Subramanian E."/>
            <person name="Araus A.J."/>
            <person name="Petzold A."/>
            <person name="Susuki M."/>
            <person name="Suzuki K.-i.T."/>
            <person name="Hayashi T."/>
            <person name="Toyoda A."/>
            <person name="Oliveira C."/>
            <person name="Osipova E."/>
            <person name="Leigh N.D."/>
            <person name="Simon A."/>
            <person name="Yun M.H."/>
        </authorList>
    </citation>
    <scope>NUCLEOTIDE SEQUENCE</scope>
    <source>
        <strain evidence="2">20211129_DDA</strain>
        <tissue evidence="2">Liver</tissue>
    </source>
</reference>
<sequence>MLRENCAQEGARAGRSRRRRDGAAAIAGGRARLPDAPHAEPGGEREGARLPWPSAGVPRLDAEAAERGCPSSRRGRPALAGPGCAALEDDRERWMPTRDARGPPHCPRGEDH</sequence>
<evidence type="ECO:0000256" key="1">
    <source>
        <dbReference type="SAM" id="MobiDB-lite"/>
    </source>
</evidence>
<gene>
    <name evidence="2" type="ORF">NDU88_005070</name>
</gene>
<proteinExistence type="predicted"/>
<feature type="compositionally biased region" description="Basic and acidic residues" evidence="1">
    <location>
        <begin position="88"/>
        <end position="112"/>
    </location>
</feature>
<evidence type="ECO:0000313" key="3">
    <source>
        <dbReference type="Proteomes" id="UP001066276"/>
    </source>
</evidence>
<name>A0AAV7UIH8_PLEWA</name>